<keyword evidence="4 6" id="KW-1133">Transmembrane helix</keyword>
<evidence type="ECO:0000313" key="7">
    <source>
        <dbReference type="EMBL" id="KAB7751721.1"/>
    </source>
</evidence>
<comment type="subcellular location">
    <subcellularLocation>
        <location evidence="1">Cell membrane</location>
        <topology evidence="1">Multi-pass membrane protein</topology>
    </subcellularLocation>
</comment>
<accession>A0A5N5UQ52</accession>
<feature type="transmembrane region" description="Helical" evidence="6">
    <location>
        <begin position="403"/>
        <end position="423"/>
    </location>
</feature>
<dbReference type="GO" id="GO:0005886">
    <property type="term" value="C:plasma membrane"/>
    <property type="evidence" value="ECO:0007669"/>
    <property type="project" value="UniProtKB-SubCell"/>
</dbReference>
<feature type="transmembrane region" description="Helical" evidence="6">
    <location>
        <begin position="435"/>
        <end position="458"/>
    </location>
</feature>
<sequence>MTTTAHNTTAAHDVDHATQHREAAKNTVAMLLSRLAVAVMGWSGTVLIARLLSPTDWGVYSFVFGLLGMMSIVTDLQVGRVVLARLLTGDDDERELVSSSFVYLRALLGLVGYAVALGYVAVMGYPARVLWVTALAGLVVVIATPSHALSVLYQSRLKMVKVAVAEAFAQLVQLLLTIAIAFTMPVLLIFILPAIVNEIVAGTWKFVGIRRGWLGLRLNRMPQLRLWKEMLVEAVPLSIGFGIVTLLSKVDVLMLGKLDTFASVGFYSIAYKFADLVAYGVLAVTTPVATLLVAAWPHFTDEFRSRTRAAMVAVALLTTLAAVALWGPAEPVVALLYGERFGEAGNAMRWLLVGAVFSGLTQMVLVVLVAANRQRRYPWIALAALAVNIGLNAALIPRLSYDGAAYATVVTEVVMLAAMWILMVRTVPVRGLMPVGQLAMIAGLGLGVCVVESLVVEFGGVPRAVAAVGAVLVFIALAFALRIADARTLRRLVRS</sequence>
<dbReference type="Pfam" id="PF01943">
    <property type="entry name" value="Polysacc_synt"/>
    <property type="match status" value="1"/>
</dbReference>
<keyword evidence="5 6" id="KW-0472">Membrane</keyword>
<organism evidence="7 8">
    <name type="scientific">Mycolicibacterium phlei DSM 43239 = CCUG 21000</name>
    <dbReference type="NCBI Taxonomy" id="1226750"/>
    <lineage>
        <taxon>Bacteria</taxon>
        <taxon>Bacillati</taxon>
        <taxon>Actinomycetota</taxon>
        <taxon>Actinomycetes</taxon>
        <taxon>Mycobacteriales</taxon>
        <taxon>Mycobacteriaceae</taxon>
        <taxon>Mycolicibacterium</taxon>
    </lineage>
</organism>
<dbReference type="PANTHER" id="PTHR30250">
    <property type="entry name" value="PST FAMILY PREDICTED COLANIC ACID TRANSPORTER"/>
    <property type="match status" value="1"/>
</dbReference>
<evidence type="ECO:0000256" key="3">
    <source>
        <dbReference type="ARBA" id="ARBA00022692"/>
    </source>
</evidence>
<protein>
    <submittedName>
        <fullName evidence="7">Uncharacterized protein</fullName>
    </submittedName>
</protein>
<dbReference type="RefSeq" id="WP_061482455.1">
    <property type="nucleotide sequence ID" value="NZ_ANBO01000045.1"/>
</dbReference>
<comment type="caution">
    <text evidence="7">The sequence shown here is derived from an EMBL/GenBank/DDBJ whole genome shotgun (WGS) entry which is preliminary data.</text>
</comment>
<keyword evidence="2" id="KW-1003">Cell membrane</keyword>
<proteinExistence type="predicted"/>
<evidence type="ECO:0000256" key="1">
    <source>
        <dbReference type="ARBA" id="ARBA00004651"/>
    </source>
</evidence>
<feature type="transmembrane region" description="Helical" evidence="6">
    <location>
        <begin position="59"/>
        <end position="82"/>
    </location>
</feature>
<name>A0A5N5UQ52_MYCPH</name>
<evidence type="ECO:0000256" key="5">
    <source>
        <dbReference type="ARBA" id="ARBA00023136"/>
    </source>
</evidence>
<evidence type="ECO:0000256" key="4">
    <source>
        <dbReference type="ARBA" id="ARBA00022989"/>
    </source>
</evidence>
<feature type="transmembrane region" description="Helical" evidence="6">
    <location>
        <begin position="347"/>
        <end position="370"/>
    </location>
</feature>
<dbReference type="GeneID" id="74301617"/>
<dbReference type="AlphaFoldDB" id="A0A5N5UQ52"/>
<reference evidence="7 8" key="1">
    <citation type="submission" date="2012-10" db="EMBL/GenBank/DDBJ databases">
        <title>The draft sequence of the Mycobacterium pheli genome.</title>
        <authorList>
            <person name="Pettersson B.M.F."/>
            <person name="Das S."/>
            <person name="Dasgupta S."/>
            <person name="Bhattacharya A."/>
            <person name="Kirsebom L.A."/>
        </authorList>
    </citation>
    <scope>NUCLEOTIDE SEQUENCE [LARGE SCALE GENOMIC DNA]</scope>
    <source>
        <strain evidence="7 8">CCUG 21000</strain>
    </source>
</reference>
<dbReference type="Proteomes" id="UP000325690">
    <property type="component" value="Unassembled WGS sequence"/>
</dbReference>
<dbReference type="InterPro" id="IPR050833">
    <property type="entry name" value="Poly_Biosynth_Transport"/>
</dbReference>
<evidence type="ECO:0000313" key="8">
    <source>
        <dbReference type="Proteomes" id="UP000325690"/>
    </source>
</evidence>
<evidence type="ECO:0000256" key="2">
    <source>
        <dbReference type="ARBA" id="ARBA00022475"/>
    </source>
</evidence>
<feature type="transmembrane region" description="Helical" evidence="6">
    <location>
        <begin position="276"/>
        <end position="297"/>
    </location>
</feature>
<dbReference type="PANTHER" id="PTHR30250:SF11">
    <property type="entry name" value="O-ANTIGEN TRANSPORTER-RELATED"/>
    <property type="match status" value="1"/>
</dbReference>
<keyword evidence="8" id="KW-1185">Reference proteome</keyword>
<gene>
    <name evidence="7" type="ORF">MPHL21000_23390</name>
</gene>
<dbReference type="EMBL" id="ANBP01000054">
    <property type="protein sequence ID" value="KAB7751721.1"/>
    <property type="molecule type" value="Genomic_DNA"/>
</dbReference>
<evidence type="ECO:0000256" key="6">
    <source>
        <dbReference type="SAM" id="Phobius"/>
    </source>
</evidence>
<feature type="transmembrane region" description="Helical" evidence="6">
    <location>
        <begin position="464"/>
        <end position="484"/>
    </location>
</feature>
<feature type="transmembrane region" description="Helical" evidence="6">
    <location>
        <begin position="129"/>
        <end position="150"/>
    </location>
</feature>
<feature type="transmembrane region" description="Helical" evidence="6">
    <location>
        <begin position="377"/>
        <end position="397"/>
    </location>
</feature>
<feature type="transmembrane region" description="Helical" evidence="6">
    <location>
        <begin position="31"/>
        <end position="53"/>
    </location>
</feature>
<feature type="transmembrane region" description="Helical" evidence="6">
    <location>
        <begin position="102"/>
        <end position="123"/>
    </location>
</feature>
<dbReference type="CDD" id="cd13128">
    <property type="entry name" value="MATE_Wzx_like"/>
    <property type="match status" value="1"/>
</dbReference>
<feature type="transmembrane region" description="Helical" evidence="6">
    <location>
        <begin position="309"/>
        <end position="327"/>
    </location>
</feature>
<keyword evidence="3 6" id="KW-0812">Transmembrane</keyword>
<dbReference type="InterPro" id="IPR002797">
    <property type="entry name" value="Polysacc_synth"/>
</dbReference>